<dbReference type="Proteomes" id="UP000028531">
    <property type="component" value="Unassembled WGS sequence"/>
</dbReference>
<reference evidence="2 4" key="1">
    <citation type="submission" date="2014-07" db="EMBL/GenBank/DDBJ databases">
        <title>Draft genome sequence of Nonlabens ulvanivorans, an ulvan degrading bacterium.</title>
        <authorList>
            <person name="Kopel M."/>
            <person name="Helbert W."/>
            <person name="Henrissat B."/>
            <person name="Doniger T."/>
            <person name="Banin E."/>
        </authorList>
    </citation>
    <scope>NUCLEOTIDE SEQUENCE [LARGE SCALE GENOMIC DNA]</scope>
    <source>
        <strain evidence="2 4">PLR</strain>
    </source>
</reference>
<sequence>MIKIKITIAFLFVSILSNAQDILSLEQAAYYIDNELDVPEDVTKIYDLNNTVDSFIGNWTGVYNGRTIVFRIYKTRVYNPYSEIEADYVNVKYDITDSSGNVVVSSAQSGLSEFRGISYGADGFFELSLQDACENTRNIYIKTAVPQQNHDILGAPKTELQVIITQGSPQGITSDPPDNSPCTSTADYLPNGAMLILNKV</sequence>
<feature type="signal peptide" evidence="1">
    <location>
        <begin position="1"/>
        <end position="19"/>
    </location>
</feature>
<protein>
    <submittedName>
        <fullName evidence="2">Uncharacterized protein</fullName>
    </submittedName>
</protein>
<dbReference type="Proteomes" id="UP000239997">
    <property type="component" value="Unassembled WGS sequence"/>
</dbReference>
<accession>A0A084JU86</accession>
<dbReference type="EMBL" id="JPJI01000032">
    <property type="protein sequence ID" value="KEZ92520.1"/>
    <property type="molecule type" value="Genomic_DNA"/>
</dbReference>
<keyword evidence="1" id="KW-0732">Signal</keyword>
<evidence type="ECO:0000256" key="1">
    <source>
        <dbReference type="SAM" id="SignalP"/>
    </source>
</evidence>
<evidence type="ECO:0000313" key="4">
    <source>
        <dbReference type="Proteomes" id="UP000028531"/>
    </source>
</evidence>
<reference evidence="3 5" key="2">
    <citation type="submission" date="2018-03" db="EMBL/GenBank/DDBJ databases">
        <title>Genomic Encyclopedia of Archaeal and Bacterial Type Strains, Phase II (KMG-II): from individual species to whole genera.</title>
        <authorList>
            <person name="Goeker M."/>
        </authorList>
    </citation>
    <scope>NUCLEOTIDE SEQUENCE [LARGE SCALE GENOMIC DNA]</scope>
    <source>
        <strain evidence="3 5">DSM 22727</strain>
    </source>
</reference>
<dbReference type="RefSeq" id="WP_036583433.1">
    <property type="nucleotide sequence ID" value="NZ_JPJI01000032.1"/>
</dbReference>
<evidence type="ECO:0000313" key="5">
    <source>
        <dbReference type="Proteomes" id="UP000239997"/>
    </source>
</evidence>
<name>A0A084JU86_NONUL</name>
<organism evidence="2 4">
    <name type="scientific">Nonlabens ulvanivorans</name>
    <name type="common">Persicivirga ulvanivorans</name>
    <dbReference type="NCBI Taxonomy" id="906888"/>
    <lineage>
        <taxon>Bacteria</taxon>
        <taxon>Pseudomonadati</taxon>
        <taxon>Bacteroidota</taxon>
        <taxon>Flavobacteriia</taxon>
        <taxon>Flavobacteriales</taxon>
        <taxon>Flavobacteriaceae</taxon>
        <taxon>Nonlabens</taxon>
    </lineage>
</organism>
<comment type="caution">
    <text evidence="2">The sequence shown here is derived from an EMBL/GenBank/DDBJ whole genome shotgun (WGS) entry which is preliminary data.</text>
</comment>
<evidence type="ECO:0000313" key="2">
    <source>
        <dbReference type="EMBL" id="KEZ92520.1"/>
    </source>
</evidence>
<gene>
    <name evidence="2" type="ORF">IL45_10245</name>
    <name evidence="3" type="ORF">LY02_00575</name>
</gene>
<feature type="chain" id="PRO_5001777390" evidence="1">
    <location>
        <begin position="20"/>
        <end position="200"/>
    </location>
</feature>
<dbReference type="AlphaFoldDB" id="A0A084JU86"/>
<keyword evidence="5" id="KW-1185">Reference proteome</keyword>
<evidence type="ECO:0000313" key="3">
    <source>
        <dbReference type="EMBL" id="PRX15358.1"/>
    </source>
</evidence>
<dbReference type="EMBL" id="PVNA01000001">
    <property type="protein sequence ID" value="PRX15358.1"/>
    <property type="molecule type" value="Genomic_DNA"/>
</dbReference>
<proteinExistence type="predicted"/>